<organism evidence="4 5">
    <name type="scientific">Oceanisphaera avium</name>
    <dbReference type="NCBI Taxonomy" id="1903694"/>
    <lineage>
        <taxon>Bacteria</taxon>
        <taxon>Pseudomonadati</taxon>
        <taxon>Pseudomonadota</taxon>
        <taxon>Gammaproteobacteria</taxon>
        <taxon>Aeromonadales</taxon>
        <taxon>Aeromonadaceae</taxon>
        <taxon>Oceanisphaera</taxon>
    </lineage>
</organism>
<evidence type="ECO:0000256" key="3">
    <source>
        <dbReference type="SAM" id="Phobius"/>
    </source>
</evidence>
<evidence type="ECO:0000313" key="4">
    <source>
        <dbReference type="EMBL" id="ART79157.1"/>
    </source>
</evidence>
<protein>
    <submittedName>
        <fullName evidence="4">DNA repair ATPase</fullName>
    </submittedName>
</protein>
<feature type="coiled-coil region" evidence="1">
    <location>
        <begin position="86"/>
        <end position="113"/>
    </location>
</feature>
<feature type="transmembrane region" description="Helical" evidence="3">
    <location>
        <begin position="6"/>
        <end position="23"/>
    </location>
</feature>
<dbReference type="KEGG" id="ocm:CBP12_02505"/>
<keyword evidence="5" id="KW-1185">Reference proteome</keyword>
<dbReference type="EMBL" id="CP021376">
    <property type="protein sequence ID" value="ART79157.1"/>
    <property type="molecule type" value="Genomic_DNA"/>
</dbReference>
<keyword evidence="3" id="KW-1133">Transmembrane helix</keyword>
<dbReference type="AlphaFoldDB" id="A0A1Y0CW80"/>
<gene>
    <name evidence="4" type="ORF">CBP12_02505</name>
</gene>
<dbReference type="OrthoDB" id="5899712at2"/>
<proteinExistence type="predicted"/>
<name>A0A1Y0CW80_9GAMM</name>
<reference evidence="5" key="1">
    <citation type="submission" date="2017-05" db="EMBL/GenBank/DDBJ databases">
        <authorList>
            <person name="Sung H."/>
        </authorList>
    </citation>
    <scope>NUCLEOTIDE SEQUENCE [LARGE SCALE GENOMIC DNA]</scope>
    <source>
        <strain evidence="5">AMac2203</strain>
    </source>
</reference>
<keyword evidence="3" id="KW-0812">Transmembrane</keyword>
<dbReference type="Proteomes" id="UP000243793">
    <property type="component" value="Chromosome"/>
</dbReference>
<keyword evidence="3" id="KW-0472">Membrane</keyword>
<sequence>MTLTLILIAIGALLFLVIIYNIVQQYWQKQEAEKRNALFKHKNIINETEELLQNAGNLPYSQALVHALYQRILHSLQEMLRQEPKNSQIKSRITSIEHQLQQVKDNYQKEQATLKAPESDQHAIQMLQIIKRLRLVIRGEHSRGKLGNATFVAEDRRLEHIRLKINLINLAKRSGLAMANKDNHTARQMLKKGLNVLEQIPDKDEQLKSIENSMQTKLAELTSKLKKVEQEQLAREEENEKSELDQLFEPKKKW</sequence>
<keyword evidence="1" id="KW-0175">Coiled coil</keyword>
<dbReference type="RefSeq" id="WP_086962645.1">
    <property type="nucleotide sequence ID" value="NZ_CP021376.1"/>
</dbReference>
<evidence type="ECO:0000256" key="1">
    <source>
        <dbReference type="SAM" id="Coils"/>
    </source>
</evidence>
<evidence type="ECO:0000256" key="2">
    <source>
        <dbReference type="SAM" id="MobiDB-lite"/>
    </source>
</evidence>
<accession>A0A1Y0CW80</accession>
<evidence type="ECO:0000313" key="5">
    <source>
        <dbReference type="Proteomes" id="UP000243793"/>
    </source>
</evidence>
<feature type="region of interest" description="Disordered" evidence="2">
    <location>
        <begin position="233"/>
        <end position="254"/>
    </location>
</feature>